<name>A0A1G7GAY4_9FLAO</name>
<dbReference type="InterPro" id="IPR018723">
    <property type="entry name" value="DUF2254_membrane"/>
</dbReference>
<dbReference type="STRING" id="641691.SAMN05421636_10850"/>
<sequence>MKAIIKFFKRTYHNVLHSIAFYPVLISLIYGVAAVISLKVDSSELVAQLKKDTSYLFIQDYDTVRAMLSTFIGGIISLTVFSFSMVMVVLGQASSDFSPRLLPSLISNKKHQIILGIYVGTLLYCTLILLSLGAYGSDSSAVGLSAMLAALMSVLCIVLFIYFINSISSAIQIHNIIDEIYQSCSTYLEDELKENDPTKIALQYIDTDGWKTIVADKTGYFRGFDRMLMSRSTKEDDNQIEIVPYLNQHMWKGDVALRVKNDISEEAHQNLLFCMDISSDRHEDDKGIGGMIKLMEIAVKAMSPGINDPGTAIGAVTKLGSLLATFLSFPHMVSTSFDKGQMVLIRKNIPTEELMRILVQPIRLYSKQDSAVMYELIKALQFMCRAPGISNDNRTVVGKELGALRSDIEKNIENDFDREQIIALFEEK</sequence>
<feature type="transmembrane region" description="Helical" evidence="1">
    <location>
        <begin position="71"/>
        <end position="93"/>
    </location>
</feature>
<keyword evidence="3" id="KW-1185">Reference proteome</keyword>
<organism evidence="2 3">
    <name type="scientific">Pricia antarctica</name>
    <dbReference type="NCBI Taxonomy" id="641691"/>
    <lineage>
        <taxon>Bacteria</taxon>
        <taxon>Pseudomonadati</taxon>
        <taxon>Bacteroidota</taxon>
        <taxon>Flavobacteriia</taxon>
        <taxon>Flavobacteriales</taxon>
        <taxon>Flavobacteriaceae</taxon>
        <taxon>Pricia</taxon>
    </lineage>
</organism>
<accession>A0A1G7GAY4</accession>
<gene>
    <name evidence="2" type="ORF">SAMN05421636_10850</name>
</gene>
<keyword evidence="1" id="KW-0472">Membrane</keyword>
<feature type="transmembrane region" description="Helical" evidence="1">
    <location>
        <begin position="141"/>
        <end position="164"/>
    </location>
</feature>
<evidence type="ECO:0000256" key="1">
    <source>
        <dbReference type="SAM" id="Phobius"/>
    </source>
</evidence>
<dbReference type="AlphaFoldDB" id="A0A1G7GAY4"/>
<feature type="transmembrane region" description="Helical" evidence="1">
    <location>
        <begin position="113"/>
        <end position="135"/>
    </location>
</feature>
<feature type="transmembrane region" description="Helical" evidence="1">
    <location>
        <begin position="20"/>
        <end position="40"/>
    </location>
</feature>
<keyword evidence="1" id="KW-1133">Transmembrane helix</keyword>
<proteinExistence type="predicted"/>
<protein>
    <submittedName>
        <fullName evidence="2">Uncharacterized membrane protein</fullName>
    </submittedName>
</protein>
<dbReference type="OrthoDB" id="2955631at2"/>
<dbReference type="Pfam" id="PF10011">
    <property type="entry name" value="DUF2254"/>
    <property type="match status" value="1"/>
</dbReference>
<dbReference type="RefSeq" id="WP_091871254.1">
    <property type="nucleotide sequence ID" value="NZ_FNAO01000008.1"/>
</dbReference>
<keyword evidence="1" id="KW-0812">Transmembrane</keyword>
<dbReference type="Proteomes" id="UP000199109">
    <property type="component" value="Unassembled WGS sequence"/>
</dbReference>
<evidence type="ECO:0000313" key="2">
    <source>
        <dbReference type="EMBL" id="SDE85245.1"/>
    </source>
</evidence>
<reference evidence="2 3" key="1">
    <citation type="submission" date="2016-10" db="EMBL/GenBank/DDBJ databases">
        <authorList>
            <person name="de Groot N.N."/>
        </authorList>
    </citation>
    <scope>NUCLEOTIDE SEQUENCE [LARGE SCALE GENOMIC DNA]</scope>
    <source>
        <strain evidence="2 3">DSM 23421</strain>
    </source>
</reference>
<evidence type="ECO:0000313" key="3">
    <source>
        <dbReference type="Proteomes" id="UP000199109"/>
    </source>
</evidence>
<dbReference type="EMBL" id="FNAO01000008">
    <property type="protein sequence ID" value="SDE85245.1"/>
    <property type="molecule type" value="Genomic_DNA"/>
</dbReference>